<comment type="subcellular location">
    <subcellularLocation>
        <location evidence="1">Membrane</location>
        <topology evidence="1">Multi-pass membrane protein</topology>
    </subcellularLocation>
</comment>
<feature type="domain" description="Amino acid permease/ SLC12A" evidence="8">
    <location>
        <begin position="32"/>
        <end position="462"/>
    </location>
</feature>
<keyword evidence="5 7" id="KW-1133">Transmembrane helix</keyword>
<keyword evidence="6 7" id="KW-0472">Membrane</keyword>
<sequence length="466" mass="51052">MHNHHVVKQMVKNNKEKQEKKGKGSYIEWWQLSLIGIGSIMGAGFFLGTGLSIKTAGPSILIGYLIAGLTTFFVFNALGEMSVNDPEPGSFRAYASKAYGRSMGFTSGWMYWLSGLLIMSSEIVALSTFMQFWFPHVPLWIFSILFAILGFGINFLGVSNFGKIESLFAVVKIATLVIFILFGALVLFGVIHDKDVITSHHTVLGNMFPNGMKGLWSALIFIFFTFGGIVVVGIASSELKSKKDIPKAGVGLIITLVAMYLFSLFFVLNMVSWTEIDESESPFVTALSAFHIPYMDSIFNIIIISAAFSTMVGALFSISHVMVSLAKSGDAPKALKDKNSRGVAWKALLLTAAGLAVSIVFSFLLPNTVYEYITTAAGVMLILNWVIILASHLKLHPSYSKNKGTFKAFGYPITSIAGIVFILLAISGALFHANERIGLLISLGMIVVIFICYKVIFRHRHEKTNV</sequence>
<dbReference type="InterPro" id="IPR004841">
    <property type="entry name" value="AA-permease/SLC12A_dom"/>
</dbReference>
<dbReference type="GO" id="GO:0055085">
    <property type="term" value="P:transmembrane transport"/>
    <property type="evidence" value="ECO:0007669"/>
    <property type="project" value="InterPro"/>
</dbReference>
<comment type="caution">
    <text evidence="9">The sequence shown here is derived from an EMBL/GenBank/DDBJ whole genome shotgun (WGS) entry which is preliminary data.</text>
</comment>
<feature type="transmembrane region" description="Helical" evidence="7">
    <location>
        <begin position="215"/>
        <end position="236"/>
    </location>
</feature>
<keyword evidence="10" id="KW-1185">Reference proteome</keyword>
<feature type="transmembrane region" description="Helical" evidence="7">
    <location>
        <begin position="437"/>
        <end position="457"/>
    </location>
</feature>
<reference evidence="9" key="1">
    <citation type="journal article" date="2014" name="Int. J. Syst. Evol. Microbiol.">
        <title>Complete genome sequence of Corynebacterium casei LMG S-19264T (=DSM 44701T), isolated from a smear-ripened cheese.</title>
        <authorList>
            <consortium name="US DOE Joint Genome Institute (JGI-PGF)"/>
            <person name="Walter F."/>
            <person name="Albersmeier A."/>
            <person name="Kalinowski J."/>
            <person name="Ruckert C."/>
        </authorList>
    </citation>
    <scope>NUCLEOTIDE SEQUENCE</scope>
    <source>
        <strain evidence="9">CGMCC 1.12777</strain>
    </source>
</reference>
<feature type="transmembrane region" description="Helical" evidence="7">
    <location>
        <begin position="372"/>
        <end position="390"/>
    </location>
</feature>
<evidence type="ECO:0000256" key="1">
    <source>
        <dbReference type="ARBA" id="ARBA00004141"/>
    </source>
</evidence>
<evidence type="ECO:0000256" key="5">
    <source>
        <dbReference type="ARBA" id="ARBA00022989"/>
    </source>
</evidence>
<feature type="transmembrane region" description="Helical" evidence="7">
    <location>
        <begin position="248"/>
        <end position="268"/>
    </location>
</feature>
<reference evidence="9" key="2">
    <citation type="submission" date="2020-09" db="EMBL/GenBank/DDBJ databases">
        <authorList>
            <person name="Sun Q."/>
            <person name="Zhou Y."/>
        </authorList>
    </citation>
    <scope>NUCLEOTIDE SEQUENCE</scope>
    <source>
        <strain evidence="9">CGMCC 1.12777</strain>
    </source>
</reference>
<feature type="transmembrane region" description="Helical" evidence="7">
    <location>
        <begin position="139"/>
        <end position="157"/>
    </location>
</feature>
<dbReference type="AlphaFoldDB" id="A0A8J2ZY76"/>
<dbReference type="Gene3D" id="1.20.1740.10">
    <property type="entry name" value="Amino acid/polyamine transporter I"/>
    <property type="match status" value="1"/>
</dbReference>
<dbReference type="PANTHER" id="PTHR43495:SF5">
    <property type="entry name" value="GAMMA-AMINOBUTYRIC ACID PERMEASE"/>
    <property type="match status" value="1"/>
</dbReference>
<dbReference type="Pfam" id="PF00324">
    <property type="entry name" value="AA_permease"/>
    <property type="match status" value="1"/>
</dbReference>
<keyword evidence="2" id="KW-0813">Transport</keyword>
<evidence type="ECO:0000256" key="7">
    <source>
        <dbReference type="SAM" id="Phobius"/>
    </source>
</evidence>
<evidence type="ECO:0000256" key="2">
    <source>
        <dbReference type="ARBA" id="ARBA00022448"/>
    </source>
</evidence>
<evidence type="ECO:0000313" key="10">
    <source>
        <dbReference type="Proteomes" id="UP000656813"/>
    </source>
</evidence>
<dbReference type="PANTHER" id="PTHR43495">
    <property type="entry name" value="GABA PERMEASE"/>
    <property type="match status" value="1"/>
</dbReference>
<organism evidence="9 10">
    <name type="scientific">Pullulanibacillus pueri</name>
    <dbReference type="NCBI Taxonomy" id="1437324"/>
    <lineage>
        <taxon>Bacteria</taxon>
        <taxon>Bacillati</taxon>
        <taxon>Bacillota</taxon>
        <taxon>Bacilli</taxon>
        <taxon>Bacillales</taxon>
        <taxon>Sporolactobacillaceae</taxon>
        <taxon>Pullulanibacillus</taxon>
    </lineage>
</organism>
<keyword evidence="4" id="KW-0029">Amino-acid transport</keyword>
<feature type="transmembrane region" description="Helical" evidence="7">
    <location>
        <begin position="347"/>
        <end position="366"/>
    </location>
</feature>
<name>A0A8J2ZY76_9BACL</name>
<dbReference type="RefSeq" id="WP_188498051.1">
    <property type="nucleotide sequence ID" value="NZ_BMFV01000023.1"/>
</dbReference>
<dbReference type="GO" id="GO:0016020">
    <property type="term" value="C:membrane"/>
    <property type="evidence" value="ECO:0007669"/>
    <property type="project" value="UniProtKB-SubCell"/>
</dbReference>
<feature type="transmembrane region" description="Helical" evidence="7">
    <location>
        <begin position="298"/>
        <end position="326"/>
    </location>
</feature>
<evidence type="ECO:0000259" key="8">
    <source>
        <dbReference type="Pfam" id="PF00324"/>
    </source>
</evidence>
<protein>
    <submittedName>
        <fullName evidence="9">Transporter</fullName>
    </submittedName>
</protein>
<accession>A0A8J2ZY76</accession>
<evidence type="ECO:0000313" key="9">
    <source>
        <dbReference type="EMBL" id="GGH84737.1"/>
    </source>
</evidence>
<keyword evidence="3 7" id="KW-0812">Transmembrane</keyword>
<evidence type="ECO:0000256" key="3">
    <source>
        <dbReference type="ARBA" id="ARBA00022692"/>
    </source>
</evidence>
<feature type="transmembrane region" description="Helical" evidence="7">
    <location>
        <begin position="109"/>
        <end position="133"/>
    </location>
</feature>
<dbReference type="InterPro" id="IPR004840">
    <property type="entry name" value="Amino_acid_permease_CS"/>
</dbReference>
<feature type="transmembrane region" description="Helical" evidence="7">
    <location>
        <begin position="29"/>
        <end position="53"/>
    </location>
</feature>
<feature type="transmembrane region" description="Helical" evidence="7">
    <location>
        <begin position="169"/>
        <end position="191"/>
    </location>
</feature>
<dbReference type="PROSITE" id="PS00218">
    <property type="entry name" value="AMINO_ACID_PERMEASE_1"/>
    <property type="match status" value="1"/>
</dbReference>
<gene>
    <name evidence="9" type="ORF">GCM10007096_28510</name>
</gene>
<evidence type="ECO:0000256" key="4">
    <source>
        <dbReference type="ARBA" id="ARBA00022970"/>
    </source>
</evidence>
<feature type="transmembrane region" description="Helical" evidence="7">
    <location>
        <begin position="59"/>
        <end position="78"/>
    </location>
</feature>
<dbReference type="GO" id="GO:0006865">
    <property type="term" value="P:amino acid transport"/>
    <property type="evidence" value="ECO:0007669"/>
    <property type="project" value="UniProtKB-KW"/>
</dbReference>
<dbReference type="Proteomes" id="UP000656813">
    <property type="component" value="Unassembled WGS sequence"/>
</dbReference>
<dbReference type="EMBL" id="BMFV01000023">
    <property type="protein sequence ID" value="GGH84737.1"/>
    <property type="molecule type" value="Genomic_DNA"/>
</dbReference>
<evidence type="ECO:0000256" key="6">
    <source>
        <dbReference type="ARBA" id="ARBA00023136"/>
    </source>
</evidence>
<proteinExistence type="predicted"/>
<feature type="transmembrane region" description="Helical" evidence="7">
    <location>
        <begin position="411"/>
        <end position="431"/>
    </location>
</feature>
<dbReference type="PIRSF" id="PIRSF006060">
    <property type="entry name" value="AA_transporter"/>
    <property type="match status" value="1"/>
</dbReference>